<feature type="domain" description="Transglutaminase-like" evidence="3">
    <location>
        <begin position="288"/>
        <end position="362"/>
    </location>
</feature>
<dbReference type="SUPFAM" id="SSF48452">
    <property type="entry name" value="TPR-like"/>
    <property type="match status" value="1"/>
</dbReference>
<organism evidence="5 6">
    <name type="scientific">Anaeromyxobacter oryzae</name>
    <dbReference type="NCBI Taxonomy" id="2918170"/>
    <lineage>
        <taxon>Bacteria</taxon>
        <taxon>Pseudomonadati</taxon>
        <taxon>Myxococcota</taxon>
        <taxon>Myxococcia</taxon>
        <taxon>Myxococcales</taxon>
        <taxon>Cystobacterineae</taxon>
        <taxon>Anaeromyxobacteraceae</taxon>
        <taxon>Anaeromyxobacter</taxon>
    </lineage>
</organism>
<name>A0ABN6MTA4_9BACT</name>
<dbReference type="SUPFAM" id="SSF54001">
    <property type="entry name" value="Cysteine proteinases"/>
    <property type="match status" value="1"/>
</dbReference>
<evidence type="ECO:0000313" key="5">
    <source>
        <dbReference type="EMBL" id="BDG04131.1"/>
    </source>
</evidence>
<dbReference type="InterPro" id="IPR024618">
    <property type="entry name" value="DUF3857"/>
</dbReference>
<dbReference type="InterPro" id="IPR011990">
    <property type="entry name" value="TPR-like_helical_dom_sf"/>
</dbReference>
<dbReference type="Pfam" id="PF01841">
    <property type="entry name" value="Transglut_core"/>
    <property type="match status" value="1"/>
</dbReference>
<dbReference type="InterPro" id="IPR038765">
    <property type="entry name" value="Papain-like_cys_pep_sf"/>
</dbReference>
<evidence type="ECO:0000259" key="3">
    <source>
        <dbReference type="Pfam" id="PF01841"/>
    </source>
</evidence>
<gene>
    <name evidence="5" type="ORF">AMOR_31270</name>
</gene>
<dbReference type="Pfam" id="PF12969">
    <property type="entry name" value="DUF3857"/>
    <property type="match status" value="1"/>
</dbReference>
<evidence type="ECO:0000256" key="1">
    <source>
        <dbReference type="SAM" id="MobiDB-lite"/>
    </source>
</evidence>
<feature type="signal peptide" evidence="2">
    <location>
        <begin position="1"/>
        <end position="23"/>
    </location>
</feature>
<dbReference type="Gene3D" id="3.10.620.30">
    <property type="match status" value="1"/>
</dbReference>
<accession>A0ABN6MTA4</accession>
<dbReference type="RefSeq" id="WP_248352503.1">
    <property type="nucleotide sequence ID" value="NZ_AP025591.1"/>
</dbReference>
<dbReference type="Gene3D" id="1.25.40.10">
    <property type="entry name" value="Tetratricopeptide repeat domain"/>
    <property type="match status" value="2"/>
</dbReference>
<protein>
    <submittedName>
        <fullName evidence="5">Uncharacterized protein</fullName>
    </submittedName>
</protein>
<evidence type="ECO:0000256" key="2">
    <source>
        <dbReference type="SAM" id="SignalP"/>
    </source>
</evidence>
<dbReference type="InterPro" id="IPR002931">
    <property type="entry name" value="Transglutaminase-like"/>
</dbReference>
<keyword evidence="2" id="KW-0732">Signal</keyword>
<feature type="compositionally biased region" description="Pro residues" evidence="1">
    <location>
        <begin position="1359"/>
        <end position="1371"/>
    </location>
</feature>
<dbReference type="EMBL" id="AP025591">
    <property type="protein sequence ID" value="BDG04131.1"/>
    <property type="molecule type" value="Genomic_DNA"/>
</dbReference>
<feature type="domain" description="DUF3857" evidence="4">
    <location>
        <begin position="68"/>
        <end position="233"/>
    </location>
</feature>
<dbReference type="Proteomes" id="UP001162891">
    <property type="component" value="Chromosome"/>
</dbReference>
<feature type="compositionally biased region" description="Pro residues" evidence="1">
    <location>
        <begin position="1398"/>
        <end position="1407"/>
    </location>
</feature>
<feature type="chain" id="PRO_5046648460" evidence="2">
    <location>
        <begin position="24"/>
        <end position="1407"/>
    </location>
</feature>
<keyword evidence="6" id="KW-1185">Reference proteome</keyword>
<feature type="region of interest" description="Disordered" evidence="1">
    <location>
        <begin position="1357"/>
        <end position="1407"/>
    </location>
</feature>
<sequence length="1407" mass="149759">MTTRLPLAIAAAALALAVAPTRAADPWDGPALSADPAALLDAANALAPAKGAGVDVLLEAADYVYDARGAATVTHRLVYRPLTPDAARAWARVERSWAPWHQARPELRARVVTAKGEVHVLDPATLTERGAGEDGETFTDRRVVAGPLPGVRVGSIVEIVTVLRDEAPAFEGGVSTRFYLAQPTPVRHVRVTVAAPATLPLRWVARGDGVKPVESTKDGVRTVTAERRDVAALPPGEPNAPRDVPLAPNLAFGWGRSWQDVAERYGAAWERQLQSADLSAEVRAALGEGKPDRADVVRRIVAWVHANVRYTGLELGQAALVPARPAETLRRRYGDCKDLSLLVVGLLRAAGLDARLALVRADWQELLPELPGVSQFDHAIVRVEGAPPVWIDATDPWTPPGRLPAPIEGRLALVTGKGVKDLVRTPESGPAENRARTVREVHLAELGKGRIVETRELRGAFAAAERAARDRVPADRREELAARYAKDVFGAEELVSSAVDDLEDVSRPLRVRVEASGADVAQTEDDEAEVPVAPDQVFDGLPSAVIGERGTAGAKAHDPPARRSDLFLPVPYQWEIVYRLIPPDGFRAPPLPAGSEERFGPARLSQAYALEPDGSVTVTFRFDTGARRLAPADADALGRRARAIIAERSPRIRFERIGAALLAAGKVPEALAEMHRLGALHPAEALHHLHLALALLQLGFRDAAVAEARAAVALEPKRAWAHRVLGFALEHDAIGRFHGPGFDHSGAVAAYRAAKALDPEHAGGRAVLAELLAHAPDGERHGRGARLDEAIAEYQAIRVDLDEKGYGDGHLAALLAAGRFADAEALARDLPRDKDRDAALLAAIAAQRGVQAAEEEARSLGEGRRDALRDASRQLVRVRRYGPATGLAAAAAQGAPNAAEIRQQAETFEGIVPWETLKDRGTDVERLVRRVFVVSLTSPEPDKALAPLLARARLPAELVPVLEGGVRVPVHSFRRVLHGASVDVFLDLTLSKLELLQDGDPATGLRVRLRFPSSAGENPPALFLVREGKELKVLATDSAWPILGEEALRRVTEGDLAGARRWLEWAREVLPGAPGDPASPAGMLAALWHPGAASTAAEARRAAAAIRAWADPAGRAALVLDAERAAARDPAERRALGFALAQSYRSAKRWADLLSVGDGLLTDDPASGDAIAVKVFALEKLGRRADLDALAATALDRLPGDPDVLGTLGSAYTQLGDVPAAARIWRRAIDAGRATPVIYNNAAWLELYRPEPAKEMLEWARRATSGERDRNHAGLNTLAAILASLGRAGEARQVLLESLDADGGAAPGPSDWFVFGRIAEGFGLLDVARDAYARVAPEPEDPTSAEVLAKRRLAALGPAPAPAVPPGPAAAPVPATDKAAPGKKPPREKDPPRRPKKAPAPGPGAPA</sequence>
<dbReference type="Gene3D" id="2.60.40.3140">
    <property type="match status" value="1"/>
</dbReference>
<proteinExistence type="predicted"/>
<reference evidence="6" key="1">
    <citation type="journal article" date="2022" name="Int. J. Syst. Evol. Microbiol.">
        <title>Anaeromyxobacter oryzae sp. nov., Anaeromyxobacter diazotrophicus sp. nov. and Anaeromyxobacter paludicola sp. nov., isolated from paddy soils.</title>
        <authorList>
            <person name="Itoh H."/>
            <person name="Xu Z."/>
            <person name="Mise K."/>
            <person name="Masuda Y."/>
            <person name="Ushijima N."/>
            <person name="Hayakawa C."/>
            <person name="Shiratori Y."/>
            <person name="Senoo K."/>
        </authorList>
    </citation>
    <scope>NUCLEOTIDE SEQUENCE [LARGE SCALE GENOMIC DNA]</scope>
    <source>
        <strain evidence="6">Red232</strain>
    </source>
</reference>
<evidence type="ECO:0000313" key="6">
    <source>
        <dbReference type="Proteomes" id="UP001162891"/>
    </source>
</evidence>
<evidence type="ECO:0000259" key="4">
    <source>
        <dbReference type="Pfam" id="PF12969"/>
    </source>
</evidence>